<keyword evidence="6" id="KW-1133">Transmembrane helix</keyword>
<dbReference type="Proteomes" id="UP000054926">
    <property type="component" value="Unassembled WGS sequence"/>
</dbReference>
<dbReference type="InterPro" id="IPR049563">
    <property type="entry name" value="TXTP-like"/>
</dbReference>
<keyword evidence="9" id="KW-1185">Reference proteome</keyword>
<evidence type="ECO:0000256" key="3">
    <source>
        <dbReference type="ARBA" id="ARBA00022448"/>
    </source>
</evidence>
<keyword evidence="3" id="KW-0813">Transport</keyword>
<comment type="similarity">
    <text evidence="2">Belongs to the mitochondrial carrier (TC 2.A.29) family.</text>
</comment>
<dbReference type="PATRIC" id="fig|947033.5.peg.3569"/>
<dbReference type="AlphaFoldDB" id="A0A0W0ZE57"/>
<comment type="caution">
    <text evidence="8">The sequence shown here is derived from an EMBL/GenBank/DDBJ whole genome shotgun (WGS) entry which is preliminary data.</text>
</comment>
<organism evidence="8 9">
    <name type="scientific">Legionella steelei</name>
    <dbReference type="NCBI Taxonomy" id="947033"/>
    <lineage>
        <taxon>Bacteria</taxon>
        <taxon>Pseudomonadati</taxon>
        <taxon>Pseudomonadota</taxon>
        <taxon>Gammaproteobacteria</taxon>
        <taxon>Legionellales</taxon>
        <taxon>Legionellaceae</taxon>
        <taxon>Legionella</taxon>
    </lineage>
</organism>
<evidence type="ECO:0000256" key="5">
    <source>
        <dbReference type="ARBA" id="ARBA00022737"/>
    </source>
</evidence>
<sequence length="288" mass="31499">MTQAKFEAHKEESSPKEKKNNLSVFQSILSGSVTGAFEVLVDHPLWSIKTRMQKGEPFTLNPQVLYRGILPNAASMVPITAVQVGLNRFFQNWFFGNRYELTDRQRLVSAFAAGVGSAAISCPTEMIMTHQKKSFFAAGTHLVQQGGWPRLYTGMLATMLREGMFSTFFLAVTPALKTKIKEHYPNDYFASMLAGLMAGVGATLASQTFDVIKTAQQASVAANPVGFFKTAKNLYAAQGAAVFFKGGLPRGLRVMSAVTLMSWMNERMGELLSQSQPTESVTPSSVSK</sequence>
<dbReference type="OrthoDB" id="5650143at2"/>
<evidence type="ECO:0000313" key="8">
    <source>
        <dbReference type="EMBL" id="KTD67150.1"/>
    </source>
</evidence>
<evidence type="ECO:0000256" key="4">
    <source>
        <dbReference type="ARBA" id="ARBA00022692"/>
    </source>
</evidence>
<accession>A0A0W0ZE57</accession>
<keyword evidence="4" id="KW-0812">Transmembrane</keyword>
<gene>
    <name evidence="8" type="ORF">Lste_3356</name>
</gene>
<evidence type="ECO:0000256" key="7">
    <source>
        <dbReference type="ARBA" id="ARBA00023136"/>
    </source>
</evidence>
<dbReference type="InterPro" id="IPR018108">
    <property type="entry name" value="MCP_transmembrane"/>
</dbReference>
<reference evidence="8 9" key="1">
    <citation type="submission" date="2015-11" db="EMBL/GenBank/DDBJ databases">
        <title>Genomic analysis of 38 Legionella species identifies large and diverse effector repertoires.</title>
        <authorList>
            <person name="Burstein D."/>
            <person name="Amaro F."/>
            <person name="Zusman T."/>
            <person name="Lifshitz Z."/>
            <person name="Cohen O."/>
            <person name="Gilbert J.A."/>
            <person name="Pupko T."/>
            <person name="Shuman H.A."/>
            <person name="Segal G."/>
        </authorList>
    </citation>
    <scope>NUCLEOTIDE SEQUENCE [LARGE SCALE GENOMIC DNA]</scope>
    <source>
        <strain evidence="8 9">IMVS3376</strain>
    </source>
</reference>
<dbReference type="PANTHER" id="PTHR45788:SF4">
    <property type="entry name" value="TRICARBOXYLATE TRANSPORT PROTEIN, MITOCHONDRIAL"/>
    <property type="match status" value="1"/>
</dbReference>
<keyword evidence="7" id="KW-0472">Membrane</keyword>
<dbReference type="Pfam" id="PF00153">
    <property type="entry name" value="Mito_carr"/>
    <property type="match status" value="2"/>
</dbReference>
<dbReference type="RefSeq" id="WP_058512162.1">
    <property type="nucleotide sequence ID" value="NZ_DAIOMV010000002.1"/>
</dbReference>
<dbReference type="PANTHER" id="PTHR45788">
    <property type="entry name" value="SUCCINATE/FUMARATE MITOCHONDRIAL TRANSPORTER-RELATED"/>
    <property type="match status" value="1"/>
</dbReference>
<comment type="subcellular location">
    <subcellularLocation>
        <location evidence="1">Membrane</location>
        <topology evidence="1">Multi-pass membrane protein</topology>
    </subcellularLocation>
</comment>
<protein>
    <recommendedName>
        <fullName evidence="10">Mitochondrial carrier protein</fullName>
    </recommendedName>
</protein>
<name>A0A0W0ZE57_9GAMM</name>
<evidence type="ECO:0008006" key="10">
    <source>
        <dbReference type="Google" id="ProtNLM"/>
    </source>
</evidence>
<dbReference type="PROSITE" id="PS50920">
    <property type="entry name" value="SOLCAR"/>
    <property type="match status" value="2"/>
</dbReference>
<dbReference type="SUPFAM" id="SSF103506">
    <property type="entry name" value="Mitochondrial carrier"/>
    <property type="match status" value="1"/>
</dbReference>
<dbReference type="GO" id="GO:0016020">
    <property type="term" value="C:membrane"/>
    <property type="evidence" value="ECO:0007669"/>
    <property type="project" value="UniProtKB-SubCell"/>
</dbReference>
<evidence type="ECO:0000256" key="2">
    <source>
        <dbReference type="ARBA" id="ARBA00006375"/>
    </source>
</evidence>
<evidence type="ECO:0000256" key="6">
    <source>
        <dbReference type="ARBA" id="ARBA00022989"/>
    </source>
</evidence>
<evidence type="ECO:0000256" key="1">
    <source>
        <dbReference type="ARBA" id="ARBA00004141"/>
    </source>
</evidence>
<dbReference type="Gene3D" id="1.50.40.10">
    <property type="entry name" value="Mitochondrial carrier domain"/>
    <property type="match status" value="2"/>
</dbReference>
<dbReference type="EMBL" id="LNYY01000021">
    <property type="protein sequence ID" value="KTD67150.1"/>
    <property type="molecule type" value="Genomic_DNA"/>
</dbReference>
<dbReference type="InterPro" id="IPR023395">
    <property type="entry name" value="MCP_dom_sf"/>
</dbReference>
<proteinExistence type="inferred from homology"/>
<dbReference type="STRING" id="947033.Lste_3356"/>
<evidence type="ECO:0000313" key="9">
    <source>
        <dbReference type="Proteomes" id="UP000054926"/>
    </source>
</evidence>
<keyword evidence="5" id="KW-0677">Repeat</keyword>